<dbReference type="OrthoDB" id="9801008at2"/>
<dbReference type="EMBL" id="FUWZ01000003">
    <property type="protein sequence ID" value="SKA29199.1"/>
    <property type="molecule type" value="Genomic_DNA"/>
</dbReference>
<dbReference type="Pfam" id="PF12674">
    <property type="entry name" value="Zn_ribbon_2"/>
    <property type="match status" value="1"/>
</dbReference>
<evidence type="ECO:0000259" key="1">
    <source>
        <dbReference type="Pfam" id="PF12674"/>
    </source>
</evidence>
<gene>
    <name evidence="2" type="ORF">SAMN04488128_10382</name>
</gene>
<accession>A0A1T4SLV2</accession>
<evidence type="ECO:0000313" key="3">
    <source>
        <dbReference type="Proteomes" id="UP000190367"/>
    </source>
</evidence>
<keyword evidence="3" id="KW-1185">Reference proteome</keyword>
<dbReference type="AlphaFoldDB" id="A0A1T4SLV2"/>
<feature type="domain" description="Putative zinc ribbon" evidence="1">
    <location>
        <begin position="6"/>
        <end position="83"/>
    </location>
</feature>
<dbReference type="Proteomes" id="UP000190367">
    <property type="component" value="Unassembled WGS sequence"/>
</dbReference>
<dbReference type="STRING" id="634771.SAMN04488128_10382"/>
<protein>
    <submittedName>
        <fullName evidence="2">Putative zinc ribbon domain-containing protein</fullName>
    </submittedName>
</protein>
<dbReference type="InterPro" id="IPR025868">
    <property type="entry name" value="Zn_ribbon_dom_put"/>
</dbReference>
<organism evidence="2 3">
    <name type="scientific">Chitinophaga eiseniae</name>
    <dbReference type="NCBI Taxonomy" id="634771"/>
    <lineage>
        <taxon>Bacteria</taxon>
        <taxon>Pseudomonadati</taxon>
        <taxon>Bacteroidota</taxon>
        <taxon>Chitinophagia</taxon>
        <taxon>Chitinophagales</taxon>
        <taxon>Chitinophagaceae</taxon>
        <taxon>Chitinophaga</taxon>
    </lineage>
</organism>
<sequence>MGNRKFCQSCSMPLDNTALLGTEKDGSFSQDYCKYCYQHGAFTHPGFSLDDMKQHMTSLMDKQKMPEDILEAAISRLPHLKRWSGKDPGSIR</sequence>
<proteinExistence type="predicted"/>
<evidence type="ECO:0000313" key="2">
    <source>
        <dbReference type="EMBL" id="SKA29199.1"/>
    </source>
</evidence>
<reference evidence="3" key="1">
    <citation type="submission" date="2017-02" db="EMBL/GenBank/DDBJ databases">
        <authorList>
            <person name="Varghese N."/>
            <person name="Submissions S."/>
        </authorList>
    </citation>
    <scope>NUCLEOTIDE SEQUENCE [LARGE SCALE GENOMIC DNA]</scope>
    <source>
        <strain evidence="3">DSM 22224</strain>
    </source>
</reference>
<name>A0A1T4SLV2_9BACT</name>
<dbReference type="RefSeq" id="WP_078670460.1">
    <property type="nucleotide sequence ID" value="NZ_FUWZ01000003.1"/>
</dbReference>